<comment type="caution">
    <text evidence="1">The sequence shown here is derived from an EMBL/GenBank/DDBJ whole genome shotgun (WGS) entry which is preliminary data.</text>
</comment>
<proteinExistence type="predicted"/>
<dbReference type="Proteomes" id="UP000324222">
    <property type="component" value="Unassembled WGS sequence"/>
</dbReference>
<evidence type="ECO:0000313" key="2">
    <source>
        <dbReference type="Proteomes" id="UP000324222"/>
    </source>
</evidence>
<name>A0A5B7CQF1_PORTR</name>
<evidence type="ECO:0000313" key="1">
    <source>
        <dbReference type="EMBL" id="MPC11719.1"/>
    </source>
</evidence>
<protein>
    <submittedName>
        <fullName evidence="1">Uncharacterized protein</fullName>
    </submittedName>
</protein>
<dbReference type="EMBL" id="VSRR010000178">
    <property type="protein sequence ID" value="MPC11719.1"/>
    <property type="molecule type" value="Genomic_DNA"/>
</dbReference>
<dbReference type="AlphaFoldDB" id="A0A5B7CQF1"/>
<sequence>MALYPLIPDWLMLSQDLPDRTPSCVSSFVMHMARGEGDIHCHVHHPPGVLPLIDSQLSDRTTLIPPDC</sequence>
<accession>A0A5B7CQF1</accession>
<organism evidence="1 2">
    <name type="scientific">Portunus trituberculatus</name>
    <name type="common">Swimming crab</name>
    <name type="synonym">Neptunus trituberculatus</name>
    <dbReference type="NCBI Taxonomy" id="210409"/>
    <lineage>
        <taxon>Eukaryota</taxon>
        <taxon>Metazoa</taxon>
        <taxon>Ecdysozoa</taxon>
        <taxon>Arthropoda</taxon>
        <taxon>Crustacea</taxon>
        <taxon>Multicrustacea</taxon>
        <taxon>Malacostraca</taxon>
        <taxon>Eumalacostraca</taxon>
        <taxon>Eucarida</taxon>
        <taxon>Decapoda</taxon>
        <taxon>Pleocyemata</taxon>
        <taxon>Brachyura</taxon>
        <taxon>Eubrachyura</taxon>
        <taxon>Portunoidea</taxon>
        <taxon>Portunidae</taxon>
        <taxon>Portuninae</taxon>
        <taxon>Portunus</taxon>
    </lineage>
</organism>
<gene>
    <name evidence="1" type="ORF">E2C01_004393</name>
</gene>
<reference evidence="1 2" key="1">
    <citation type="submission" date="2019-05" db="EMBL/GenBank/DDBJ databases">
        <title>Another draft genome of Portunus trituberculatus and its Hox gene families provides insights of decapod evolution.</title>
        <authorList>
            <person name="Jeong J.-H."/>
            <person name="Song I."/>
            <person name="Kim S."/>
            <person name="Choi T."/>
            <person name="Kim D."/>
            <person name="Ryu S."/>
            <person name="Kim W."/>
        </authorList>
    </citation>
    <scope>NUCLEOTIDE SEQUENCE [LARGE SCALE GENOMIC DNA]</scope>
    <source>
        <tissue evidence="1">Muscle</tissue>
    </source>
</reference>
<keyword evidence="2" id="KW-1185">Reference proteome</keyword>